<organism evidence="4 5">
    <name type="scientific">Thlaspi arvense</name>
    <name type="common">Field penny-cress</name>
    <dbReference type="NCBI Taxonomy" id="13288"/>
    <lineage>
        <taxon>Eukaryota</taxon>
        <taxon>Viridiplantae</taxon>
        <taxon>Streptophyta</taxon>
        <taxon>Embryophyta</taxon>
        <taxon>Tracheophyta</taxon>
        <taxon>Spermatophyta</taxon>
        <taxon>Magnoliopsida</taxon>
        <taxon>eudicotyledons</taxon>
        <taxon>Gunneridae</taxon>
        <taxon>Pentapetalae</taxon>
        <taxon>rosids</taxon>
        <taxon>malvids</taxon>
        <taxon>Brassicales</taxon>
        <taxon>Brassicaceae</taxon>
        <taxon>Thlaspideae</taxon>
        <taxon>Thlaspi</taxon>
    </lineage>
</organism>
<dbReference type="EMBL" id="OU466858">
    <property type="protein sequence ID" value="CAH2043096.1"/>
    <property type="molecule type" value="Genomic_DNA"/>
</dbReference>
<feature type="domain" description="Ternary complex factor MIP1 leucine-zipper" evidence="3">
    <location>
        <begin position="47"/>
        <end position="132"/>
    </location>
</feature>
<dbReference type="Pfam" id="PF14389">
    <property type="entry name" value="Lzipper-MIP1"/>
    <property type="match status" value="1"/>
</dbReference>
<dbReference type="InterPro" id="IPR006869">
    <property type="entry name" value="DUF547"/>
</dbReference>
<accession>A0AAU9RLL3</accession>
<feature type="compositionally biased region" description="Polar residues" evidence="1">
    <location>
        <begin position="303"/>
        <end position="314"/>
    </location>
</feature>
<feature type="compositionally biased region" description="Basic and acidic residues" evidence="1">
    <location>
        <begin position="7"/>
        <end position="16"/>
    </location>
</feature>
<evidence type="ECO:0000313" key="4">
    <source>
        <dbReference type="EMBL" id="CAH2043096.1"/>
    </source>
</evidence>
<dbReference type="InterPro" id="IPR025757">
    <property type="entry name" value="MIP1_Leuzipper"/>
</dbReference>
<name>A0AAU9RLL3_THLAR</name>
<feature type="compositionally biased region" description="Low complexity" evidence="1">
    <location>
        <begin position="285"/>
        <end position="302"/>
    </location>
</feature>
<gene>
    <name evidence="4" type="ORF">TAV2_LOCUS8127</name>
</gene>
<feature type="compositionally biased region" description="Basic and acidic residues" evidence="1">
    <location>
        <begin position="26"/>
        <end position="40"/>
    </location>
</feature>
<dbReference type="Proteomes" id="UP000836841">
    <property type="component" value="Chromosome 2"/>
</dbReference>
<evidence type="ECO:0000313" key="5">
    <source>
        <dbReference type="Proteomes" id="UP000836841"/>
    </source>
</evidence>
<evidence type="ECO:0000256" key="1">
    <source>
        <dbReference type="SAM" id="MobiDB-lite"/>
    </source>
</evidence>
<sequence length="589" mass="66393">MHSASFPEKKRAEGEKPSNSSLEASQRIKLDMGRSNESTRTKHTQYHSNTETSLKQEIGQLETRLQDQFKVRCALEKALGYRTASSYILSETNDIPMPTPATDLIKDIAVLEMEVIHLEQYLLSLYRKAFDQQISSVSPNSEKKKPKSPPVTTTTPRRRLEFSEDDDDTPSKTDQPTNPLLGDYQNQPKETETDPSFHRSHSQGSAFGSRKASPEDSWSKAIRSCHSQPLYVQNGGENLISLAEHLGTRISDHVPETPNKLSEGMVKCMSEIYCKLAEPPSVLNHSLSSPNSSLSSSAFSPSDQYDTSSPGLGNNSSFDVRLDNSFHVEGDKDFSGPYRTMVEVLCIYRDAKKASEVEDLLQNFKSLISRLEEVDPRKLKHEEKLAFWINVHNALVMHAFLAYGIPQNNVKRVLLLLKAAYNVGGHTVSAEAIQSSIFGCKMSHPGQWLRLLFASKKFKAGDERLAYAIDHPEPLLHFALTSGSHSDPAVRVYTPKRIHQELETSKEEYIRMNLRIRNQKIQLPKLVETFAKESGLCPAGLTEMVNRSIPESSRKCLKRCQTNSKSRKPIDWIPHSFTFRYLILREAAK</sequence>
<dbReference type="AlphaFoldDB" id="A0AAU9RLL3"/>
<dbReference type="PANTHER" id="PTHR23054:SF18">
    <property type="entry name" value="TERNARY COMPLEX FACTOR MIP1, LEUCINE-ZIPPER"/>
    <property type="match status" value="1"/>
</dbReference>
<feature type="region of interest" description="Disordered" evidence="1">
    <location>
        <begin position="285"/>
        <end position="314"/>
    </location>
</feature>
<proteinExistence type="predicted"/>
<feature type="region of interest" description="Disordered" evidence="1">
    <location>
        <begin position="136"/>
        <end position="220"/>
    </location>
</feature>
<keyword evidence="5" id="KW-1185">Reference proteome</keyword>
<evidence type="ECO:0000259" key="3">
    <source>
        <dbReference type="Pfam" id="PF14389"/>
    </source>
</evidence>
<feature type="compositionally biased region" description="Polar residues" evidence="1">
    <location>
        <begin position="172"/>
        <end position="188"/>
    </location>
</feature>
<dbReference type="PANTHER" id="PTHR23054">
    <property type="entry name" value="TERNARY COMPLEX FACTOR MIP1, LEUCINE-ZIPPER-RELATED"/>
    <property type="match status" value="1"/>
</dbReference>
<dbReference type="Pfam" id="PF04784">
    <property type="entry name" value="DUF547"/>
    <property type="match status" value="1"/>
</dbReference>
<evidence type="ECO:0008006" key="6">
    <source>
        <dbReference type="Google" id="ProtNLM"/>
    </source>
</evidence>
<protein>
    <recommendedName>
        <fullName evidence="6">Ternary complex factor MIP1, leucine-zipper</fullName>
    </recommendedName>
</protein>
<feature type="domain" description="DUF547" evidence="2">
    <location>
        <begin position="377"/>
        <end position="510"/>
    </location>
</feature>
<evidence type="ECO:0000259" key="2">
    <source>
        <dbReference type="Pfam" id="PF04784"/>
    </source>
</evidence>
<feature type="region of interest" description="Disordered" evidence="1">
    <location>
        <begin position="1"/>
        <end position="52"/>
    </location>
</feature>
<reference evidence="4 5" key="1">
    <citation type="submission" date="2022-03" db="EMBL/GenBank/DDBJ databases">
        <authorList>
            <person name="Nunn A."/>
            <person name="Chopra R."/>
            <person name="Nunn A."/>
            <person name="Contreras Garrido A."/>
        </authorList>
    </citation>
    <scope>NUCLEOTIDE SEQUENCE [LARGE SCALE GENOMIC DNA]</scope>
</reference>